<dbReference type="AlphaFoldDB" id="E8WY83"/>
<reference evidence="3" key="1">
    <citation type="submission" date="2011-01" db="EMBL/GenBank/DDBJ databases">
        <title>Complete sequence of chromosome of Acidobacterium sp. MP5ACTX9.</title>
        <authorList>
            <consortium name="US DOE Joint Genome Institute"/>
            <person name="Lucas S."/>
            <person name="Copeland A."/>
            <person name="Lapidus A."/>
            <person name="Cheng J.-F."/>
            <person name="Goodwin L."/>
            <person name="Pitluck S."/>
            <person name="Teshima H."/>
            <person name="Detter J.C."/>
            <person name="Han C."/>
            <person name="Tapia R."/>
            <person name="Land M."/>
            <person name="Hauser L."/>
            <person name="Kyrpides N."/>
            <person name="Ivanova N."/>
            <person name="Ovchinnikova G."/>
            <person name="Pagani I."/>
            <person name="Rawat S.R."/>
            <person name="Mannisto M."/>
            <person name="Haggblom M.M."/>
            <person name="Woyke T."/>
        </authorList>
    </citation>
    <scope>NUCLEOTIDE SEQUENCE [LARGE SCALE GENOMIC DNA]</scope>
    <source>
        <strain evidence="3">MP5ACTX9</strain>
    </source>
</reference>
<dbReference type="PaxDb" id="1198114-AciX9_1660"/>
<keyword evidence="3" id="KW-1185">Reference proteome</keyword>
<feature type="coiled-coil region" evidence="1">
    <location>
        <begin position="7"/>
        <end position="66"/>
    </location>
</feature>
<dbReference type="Proteomes" id="UP000000343">
    <property type="component" value="Chromosome"/>
</dbReference>
<gene>
    <name evidence="2" type="ordered locus">AciX9_1660</name>
</gene>
<accession>E8WY83</accession>
<protein>
    <submittedName>
        <fullName evidence="2">Uncharacterized protein</fullName>
    </submittedName>
</protein>
<dbReference type="RefSeq" id="WP_013580029.1">
    <property type="nucleotide sequence ID" value="NC_015064.1"/>
</dbReference>
<name>E8WY83_GRATM</name>
<organism evidence="3">
    <name type="scientific">Granulicella tundricola (strain ATCC BAA-1859 / DSM 23138 / MP5ACTX9)</name>
    <dbReference type="NCBI Taxonomy" id="1198114"/>
    <lineage>
        <taxon>Bacteria</taxon>
        <taxon>Pseudomonadati</taxon>
        <taxon>Acidobacteriota</taxon>
        <taxon>Terriglobia</taxon>
        <taxon>Terriglobales</taxon>
        <taxon>Acidobacteriaceae</taxon>
        <taxon>Granulicella</taxon>
    </lineage>
</organism>
<evidence type="ECO:0000256" key="1">
    <source>
        <dbReference type="SAM" id="Coils"/>
    </source>
</evidence>
<dbReference type="EMBL" id="CP002480">
    <property type="protein sequence ID" value="ADW68710.1"/>
    <property type="molecule type" value="Genomic_DNA"/>
</dbReference>
<keyword evidence="1" id="KW-0175">Coiled coil</keyword>
<proteinExistence type="predicted"/>
<dbReference type="HOGENOM" id="CLU_2649373_0_0_0"/>
<sequence length="76" mass="8981">MNESSEVRVLRQLILDDERALEALQQRETELLRTIELHDFHAATRRERILSDMQSAETRLRKNRQQLVALGARIEL</sequence>
<dbReference type="KEGG" id="acm:AciX9_1660"/>
<evidence type="ECO:0000313" key="3">
    <source>
        <dbReference type="Proteomes" id="UP000000343"/>
    </source>
</evidence>
<evidence type="ECO:0000313" key="2">
    <source>
        <dbReference type="EMBL" id="ADW68710.1"/>
    </source>
</evidence>